<feature type="compositionally biased region" description="Low complexity" evidence="10">
    <location>
        <begin position="176"/>
        <end position="189"/>
    </location>
</feature>
<feature type="compositionally biased region" description="Low complexity" evidence="10">
    <location>
        <begin position="198"/>
        <end position="214"/>
    </location>
</feature>
<dbReference type="AlphaFoldDB" id="A0A1H9WWG1"/>
<feature type="domain" description="TonB C-terminal" evidence="11">
    <location>
        <begin position="219"/>
        <end position="306"/>
    </location>
</feature>
<comment type="subcellular location">
    <subcellularLocation>
        <location evidence="1">Cell inner membrane</location>
        <topology evidence="1">Single-pass membrane protein</topology>
        <orientation evidence="1">Periplasmic side</orientation>
    </subcellularLocation>
</comment>
<feature type="compositionally biased region" description="Acidic residues" evidence="10">
    <location>
        <begin position="124"/>
        <end position="140"/>
    </location>
</feature>
<feature type="compositionally biased region" description="Low complexity" evidence="10">
    <location>
        <begin position="30"/>
        <end position="52"/>
    </location>
</feature>
<organism evidence="12 13">
    <name type="scientific">Tranquillimonas rosea</name>
    <dbReference type="NCBI Taxonomy" id="641238"/>
    <lineage>
        <taxon>Bacteria</taxon>
        <taxon>Pseudomonadati</taxon>
        <taxon>Pseudomonadota</taxon>
        <taxon>Alphaproteobacteria</taxon>
        <taxon>Rhodobacterales</taxon>
        <taxon>Roseobacteraceae</taxon>
        <taxon>Tranquillimonas</taxon>
    </lineage>
</organism>
<gene>
    <name evidence="12" type="ORF">SAMN04490244_1148</name>
</gene>
<name>A0A1H9WWG1_9RHOB</name>
<proteinExistence type="inferred from homology"/>
<dbReference type="InterPro" id="IPR051045">
    <property type="entry name" value="TonB-dependent_transducer"/>
</dbReference>
<dbReference type="GO" id="GO:0015031">
    <property type="term" value="P:protein transport"/>
    <property type="evidence" value="ECO:0007669"/>
    <property type="project" value="UniProtKB-KW"/>
</dbReference>
<keyword evidence="4" id="KW-1003">Cell membrane</keyword>
<comment type="similarity">
    <text evidence="2">Belongs to the TonB family.</text>
</comment>
<dbReference type="PANTHER" id="PTHR33446:SF2">
    <property type="entry name" value="PROTEIN TONB"/>
    <property type="match status" value="1"/>
</dbReference>
<dbReference type="EMBL" id="FOGU01000014">
    <property type="protein sequence ID" value="SES38268.1"/>
    <property type="molecule type" value="Genomic_DNA"/>
</dbReference>
<keyword evidence="5" id="KW-0997">Cell inner membrane</keyword>
<evidence type="ECO:0000256" key="10">
    <source>
        <dbReference type="SAM" id="MobiDB-lite"/>
    </source>
</evidence>
<feature type="compositionally biased region" description="Low complexity" evidence="10">
    <location>
        <begin position="85"/>
        <end position="101"/>
    </location>
</feature>
<dbReference type="InterPro" id="IPR037682">
    <property type="entry name" value="TonB_C"/>
</dbReference>
<dbReference type="Proteomes" id="UP000198885">
    <property type="component" value="Unassembled WGS sequence"/>
</dbReference>
<dbReference type="Pfam" id="PF03544">
    <property type="entry name" value="TonB_C"/>
    <property type="match status" value="1"/>
</dbReference>
<evidence type="ECO:0000256" key="5">
    <source>
        <dbReference type="ARBA" id="ARBA00022519"/>
    </source>
</evidence>
<dbReference type="GO" id="GO:0055085">
    <property type="term" value="P:transmembrane transport"/>
    <property type="evidence" value="ECO:0007669"/>
    <property type="project" value="InterPro"/>
</dbReference>
<keyword evidence="7" id="KW-0653">Protein transport</keyword>
<dbReference type="GO" id="GO:0098797">
    <property type="term" value="C:plasma membrane protein complex"/>
    <property type="evidence" value="ECO:0007669"/>
    <property type="project" value="TreeGrafter"/>
</dbReference>
<dbReference type="SUPFAM" id="SSF74653">
    <property type="entry name" value="TolA/TonB C-terminal domain"/>
    <property type="match status" value="1"/>
</dbReference>
<evidence type="ECO:0000256" key="1">
    <source>
        <dbReference type="ARBA" id="ARBA00004383"/>
    </source>
</evidence>
<reference evidence="12 13" key="1">
    <citation type="submission" date="2016-10" db="EMBL/GenBank/DDBJ databases">
        <authorList>
            <person name="de Groot N.N."/>
        </authorList>
    </citation>
    <scope>NUCLEOTIDE SEQUENCE [LARGE SCALE GENOMIC DNA]</scope>
    <source>
        <strain evidence="12 13">DSM 23042</strain>
    </source>
</reference>
<keyword evidence="9" id="KW-0472">Membrane</keyword>
<keyword evidence="8" id="KW-1133">Transmembrane helix</keyword>
<evidence type="ECO:0000256" key="3">
    <source>
        <dbReference type="ARBA" id="ARBA00022448"/>
    </source>
</evidence>
<dbReference type="OrthoDB" id="7722272at2"/>
<keyword evidence="13" id="KW-1185">Reference proteome</keyword>
<evidence type="ECO:0000256" key="6">
    <source>
        <dbReference type="ARBA" id="ARBA00022692"/>
    </source>
</evidence>
<evidence type="ECO:0000256" key="9">
    <source>
        <dbReference type="ARBA" id="ARBA00023136"/>
    </source>
</evidence>
<dbReference type="STRING" id="641238.SAMN04490244_1148"/>
<evidence type="ECO:0000256" key="4">
    <source>
        <dbReference type="ARBA" id="ARBA00022475"/>
    </source>
</evidence>
<dbReference type="Gene3D" id="3.30.1150.10">
    <property type="match status" value="1"/>
</dbReference>
<dbReference type="NCBIfam" id="TIGR01352">
    <property type="entry name" value="tonB_Cterm"/>
    <property type="match status" value="1"/>
</dbReference>
<dbReference type="InterPro" id="IPR006260">
    <property type="entry name" value="TonB/TolA_C"/>
</dbReference>
<evidence type="ECO:0000313" key="12">
    <source>
        <dbReference type="EMBL" id="SES38268.1"/>
    </source>
</evidence>
<protein>
    <submittedName>
        <fullName evidence="12">Outer membrane transport energization protein TonB</fullName>
    </submittedName>
</protein>
<dbReference type="PROSITE" id="PS52015">
    <property type="entry name" value="TONB_CTD"/>
    <property type="match status" value="1"/>
</dbReference>
<dbReference type="PANTHER" id="PTHR33446">
    <property type="entry name" value="PROTEIN TONB-RELATED"/>
    <property type="match status" value="1"/>
</dbReference>
<evidence type="ECO:0000259" key="11">
    <source>
        <dbReference type="PROSITE" id="PS52015"/>
    </source>
</evidence>
<evidence type="ECO:0000256" key="2">
    <source>
        <dbReference type="ARBA" id="ARBA00006555"/>
    </source>
</evidence>
<evidence type="ECO:0000256" key="7">
    <source>
        <dbReference type="ARBA" id="ARBA00022927"/>
    </source>
</evidence>
<accession>A0A1H9WWG1</accession>
<keyword evidence="6" id="KW-0812">Transmembrane</keyword>
<dbReference type="GO" id="GO:0031992">
    <property type="term" value="F:energy transducer activity"/>
    <property type="evidence" value="ECO:0007669"/>
    <property type="project" value="TreeGrafter"/>
</dbReference>
<feature type="region of interest" description="Disordered" evidence="10">
    <location>
        <begin position="26"/>
        <end position="215"/>
    </location>
</feature>
<sequence length="306" mass="32340">MRRVIEGVVFVGIAVGAHLAVAAVRPPEDSAASQGAGGESSVSVKAASQQVSRMVEDWERPPETQAEPEMETPQAPDMTPPDAPEAPSAESMPTPEAPATAGLALPDQPEPEAEMDTAPPEPPEPPEEPEPEATDEEETADLPPGVRPVQRPDRPEPEPEPEPEPQPQRQQEEPRQGQQNADRQQQRAAGQGGGAQSGAGQQSAGQSLSAGQRQNLTAQWGGQIVRRIERNKRYPRAARGASGTATVRLSVNPNGQLVGLSLTRSTGNRALDQAALQAVRSGRFPAAPRGLTQSSYSFTLSMSFDG</sequence>
<keyword evidence="3" id="KW-0813">Transport</keyword>
<evidence type="ECO:0000313" key="13">
    <source>
        <dbReference type="Proteomes" id="UP000198885"/>
    </source>
</evidence>
<evidence type="ECO:0000256" key="8">
    <source>
        <dbReference type="ARBA" id="ARBA00022989"/>
    </source>
</evidence>
<dbReference type="RefSeq" id="WP_092696027.1">
    <property type="nucleotide sequence ID" value="NZ_FOGU01000014.1"/>
</dbReference>